<reference evidence="2" key="1">
    <citation type="submission" date="2024-04" db="EMBL/GenBank/DDBJ databases">
        <title>Phylogenomic analyses of a clade within the roseobacter group suggest taxonomic reassignments of species of the genera Aestuariivita, Citreicella, Loktanella, Nautella, Pelagibaca, Ruegeria, Thalassobius, Thiobacimonas and Tropicibacter, and the proposal o.</title>
        <authorList>
            <person name="Jeon C.O."/>
        </authorList>
    </citation>
    <scope>NUCLEOTIDE SEQUENCE [LARGE SCALE GENOMIC DNA]</scope>
    <source>
        <strain evidence="2">BS5-3</strain>
    </source>
</reference>
<keyword evidence="2" id="KW-1185">Reference proteome</keyword>
<dbReference type="Proteomes" id="UP001440612">
    <property type="component" value="Chromosome"/>
</dbReference>
<evidence type="ECO:0000313" key="1">
    <source>
        <dbReference type="EMBL" id="WZC49353.1"/>
    </source>
</evidence>
<name>A0ABZ2V5U6_9RHOB</name>
<protein>
    <submittedName>
        <fullName evidence="1">DUF2793 domain-containing protein</fullName>
    </submittedName>
</protein>
<gene>
    <name evidence="1" type="ORF">AABB29_01430</name>
</gene>
<dbReference type="Pfam" id="PF10983">
    <property type="entry name" value="DUF2793"/>
    <property type="match status" value="1"/>
</dbReference>
<dbReference type="EMBL" id="CP150951">
    <property type="protein sequence ID" value="WZC49353.1"/>
    <property type="molecule type" value="Genomic_DNA"/>
</dbReference>
<dbReference type="InterPro" id="IPR021251">
    <property type="entry name" value="DUF2793"/>
</dbReference>
<organism evidence="1 2">
    <name type="scientific">Yoonia phaeophyticola</name>
    <dbReference type="NCBI Taxonomy" id="3137369"/>
    <lineage>
        <taxon>Bacteria</taxon>
        <taxon>Pseudomonadati</taxon>
        <taxon>Pseudomonadota</taxon>
        <taxon>Alphaproteobacteria</taxon>
        <taxon>Rhodobacterales</taxon>
        <taxon>Paracoccaceae</taxon>
        <taxon>Yoonia</taxon>
    </lineage>
</organism>
<evidence type="ECO:0000313" key="2">
    <source>
        <dbReference type="Proteomes" id="UP001440612"/>
    </source>
</evidence>
<dbReference type="RefSeq" id="WP_341367463.1">
    <property type="nucleotide sequence ID" value="NZ_CP150951.2"/>
</dbReference>
<sequence>MSDQTPNLSMPYIMPSQAQKHVTHNEAIELLDMIVQLTFESADLTTPPASPAEGQAWAVSAGATGDWAGQDGQIAAWRGGGWLFVAPQDGWRAWVRDVAEIQAFTGGAWVTQGEEDFQNLPSVGINATADATNRLSVNAPATLLNNDGAGHQVKINKATAADTASLLYQSGFSGRAEMGLAGNDDFSIKVSADGSAWFTGVTVAAATGHVQIDQVLHLNPTAAPASPAAGDVYFDATAAKLRCYDGTAWQDLF</sequence>
<proteinExistence type="predicted"/>
<accession>A0ABZ2V5U6</accession>